<sequence>MKQPQQRFELFFAFFSSVLTIFMVLIFVITNKFIDYRFFVNIFGGRLNVKLARQLFNCSVLRILALHLRTVIRSMG</sequence>
<dbReference type="EMBL" id="AUXX01000009">
    <property type="protein sequence ID" value="KZN68355.1"/>
    <property type="molecule type" value="Genomic_DNA"/>
</dbReference>
<gene>
    <name evidence="2" type="ORF">N478_14410</name>
</gene>
<dbReference type="PATRIC" id="fig|1365257.3.peg.1292"/>
<comment type="caution">
    <text evidence="2">The sequence shown here is derived from an EMBL/GenBank/DDBJ whole genome shotgun (WGS) entry which is preliminary data.</text>
</comment>
<protein>
    <submittedName>
        <fullName evidence="2">Uncharacterized protein</fullName>
    </submittedName>
</protein>
<keyword evidence="1" id="KW-0812">Transmembrane</keyword>
<accession>A0A167NJ20</accession>
<evidence type="ECO:0000256" key="1">
    <source>
        <dbReference type="SAM" id="Phobius"/>
    </source>
</evidence>
<proteinExistence type="predicted"/>
<dbReference type="AlphaFoldDB" id="A0A167NJ20"/>
<dbReference type="Proteomes" id="UP000076661">
    <property type="component" value="Unassembled WGS sequence"/>
</dbReference>
<evidence type="ECO:0000313" key="3">
    <source>
        <dbReference type="Proteomes" id="UP000076661"/>
    </source>
</evidence>
<keyword evidence="1" id="KW-1133">Transmembrane helix</keyword>
<keyword evidence="1" id="KW-0472">Membrane</keyword>
<feature type="transmembrane region" description="Helical" evidence="1">
    <location>
        <begin position="12"/>
        <end position="34"/>
    </location>
</feature>
<evidence type="ECO:0000313" key="2">
    <source>
        <dbReference type="EMBL" id="KZN68355.1"/>
    </source>
</evidence>
<reference evidence="2 3" key="1">
    <citation type="submission" date="2013-07" db="EMBL/GenBank/DDBJ databases">
        <title>Comparative Genomic and Metabolomic Analysis of Twelve Strains of Pseudoalteromonas luteoviolacea.</title>
        <authorList>
            <person name="Vynne N.G."/>
            <person name="Mansson M."/>
            <person name="Gram L."/>
        </authorList>
    </citation>
    <scope>NUCLEOTIDE SEQUENCE [LARGE SCALE GENOMIC DNA]</scope>
    <source>
        <strain evidence="2 3">S4060-1</strain>
    </source>
</reference>
<name>A0A167NJ20_9GAMM</name>
<organism evidence="2 3">
    <name type="scientific">Pseudoalteromonas luteoviolacea S4060-1</name>
    <dbReference type="NCBI Taxonomy" id="1365257"/>
    <lineage>
        <taxon>Bacteria</taxon>
        <taxon>Pseudomonadati</taxon>
        <taxon>Pseudomonadota</taxon>
        <taxon>Gammaproteobacteria</taxon>
        <taxon>Alteromonadales</taxon>
        <taxon>Pseudoalteromonadaceae</taxon>
        <taxon>Pseudoalteromonas</taxon>
    </lineage>
</organism>